<reference evidence="4 5" key="1">
    <citation type="submission" date="2020-08" db="EMBL/GenBank/DDBJ databases">
        <title>The Agave Microbiome: Exploring the role of microbial communities in plant adaptations to desert environments.</title>
        <authorList>
            <person name="Partida-Martinez L.P."/>
        </authorList>
    </citation>
    <scope>NUCLEOTIDE SEQUENCE [LARGE SCALE GENOMIC DNA]</scope>
    <source>
        <strain evidence="4 5">AS3.12</strain>
    </source>
</reference>
<dbReference type="SUPFAM" id="SSF51126">
    <property type="entry name" value="Pectin lyase-like"/>
    <property type="match status" value="1"/>
</dbReference>
<dbReference type="RefSeq" id="WP_184653945.1">
    <property type="nucleotide sequence ID" value="NZ_JACHBU010000002.1"/>
</dbReference>
<feature type="chain" id="PRO_5030619270" evidence="2">
    <location>
        <begin position="34"/>
        <end position="930"/>
    </location>
</feature>
<evidence type="ECO:0000313" key="4">
    <source>
        <dbReference type="EMBL" id="MBB6507493.1"/>
    </source>
</evidence>
<dbReference type="SMART" id="SM00869">
    <property type="entry name" value="Autotransporter"/>
    <property type="match status" value="1"/>
</dbReference>
<dbReference type="EMBL" id="JACHBU010000002">
    <property type="protein sequence ID" value="MBB6507493.1"/>
    <property type="molecule type" value="Genomic_DNA"/>
</dbReference>
<evidence type="ECO:0000313" key="5">
    <source>
        <dbReference type="Proteomes" id="UP000585437"/>
    </source>
</evidence>
<feature type="signal peptide" evidence="2">
    <location>
        <begin position="1"/>
        <end position="33"/>
    </location>
</feature>
<accession>A0A7X0JH61</accession>
<dbReference type="PROSITE" id="PS51208">
    <property type="entry name" value="AUTOTRANSPORTER"/>
    <property type="match status" value="1"/>
</dbReference>
<organism evidence="4 5">
    <name type="scientific">Rhizobium soli</name>
    <dbReference type="NCBI Taxonomy" id="424798"/>
    <lineage>
        <taxon>Bacteria</taxon>
        <taxon>Pseudomonadati</taxon>
        <taxon>Pseudomonadota</taxon>
        <taxon>Alphaproteobacteria</taxon>
        <taxon>Hyphomicrobiales</taxon>
        <taxon>Rhizobiaceae</taxon>
        <taxon>Rhizobium/Agrobacterium group</taxon>
        <taxon>Rhizobium</taxon>
    </lineage>
</organism>
<dbReference type="InterPro" id="IPR011050">
    <property type="entry name" value="Pectin_lyase_fold/virulence"/>
</dbReference>
<comment type="caution">
    <text evidence="4">The sequence shown here is derived from an EMBL/GenBank/DDBJ whole genome shotgun (WGS) entry which is preliminary data.</text>
</comment>
<keyword evidence="2" id="KW-0732">Signal</keyword>
<keyword evidence="5" id="KW-1185">Reference proteome</keyword>
<evidence type="ECO:0000256" key="2">
    <source>
        <dbReference type="SAM" id="SignalP"/>
    </source>
</evidence>
<dbReference type="Pfam" id="PF03797">
    <property type="entry name" value="Autotransporter"/>
    <property type="match status" value="1"/>
</dbReference>
<protein>
    <submittedName>
        <fullName evidence="4">Outer membrane autotransporter protein</fullName>
    </submittedName>
</protein>
<dbReference type="AlphaFoldDB" id="A0A7X0JH61"/>
<dbReference type="Gene3D" id="2.40.128.130">
    <property type="entry name" value="Autotransporter beta-domain"/>
    <property type="match status" value="1"/>
</dbReference>
<proteinExistence type="predicted"/>
<dbReference type="SUPFAM" id="SSF103515">
    <property type="entry name" value="Autotransporter"/>
    <property type="match status" value="1"/>
</dbReference>
<feature type="domain" description="Autotransporter" evidence="3">
    <location>
        <begin position="658"/>
        <end position="930"/>
    </location>
</feature>
<evidence type="ECO:0000256" key="1">
    <source>
        <dbReference type="SAM" id="MobiDB-lite"/>
    </source>
</evidence>
<name>A0A7X0JH61_9HYPH</name>
<dbReference type="InterPro" id="IPR005546">
    <property type="entry name" value="Autotransporte_beta"/>
</dbReference>
<evidence type="ECO:0000259" key="3">
    <source>
        <dbReference type="PROSITE" id="PS51208"/>
    </source>
</evidence>
<feature type="compositionally biased region" description="Low complexity" evidence="1">
    <location>
        <begin position="54"/>
        <end position="65"/>
    </location>
</feature>
<dbReference type="NCBIfam" id="TIGR01414">
    <property type="entry name" value="autotrans_barl"/>
    <property type="match status" value="1"/>
</dbReference>
<dbReference type="GO" id="GO:0019867">
    <property type="term" value="C:outer membrane"/>
    <property type="evidence" value="ECO:0007669"/>
    <property type="project" value="InterPro"/>
</dbReference>
<dbReference type="Proteomes" id="UP000585437">
    <property type="component" value="Unassembled WGS sequence"/>
</dbReference>
<feature type="region of interest" description="Disordered" evidence="1">
    <location>
        <begin position="48"/>
        <end position="71"/>
    </location>
</feature>
<dbReference type="InterPro" id="IPR036709">
    <property type="entry name" value="Autotransporte_beta_dom_sf"/>
</dbReference>
<dbReference type="InterPro" id="IPR006315">
    <property type="entry name" value="OM_autotransptr_brl_dom"/>
</dbReference>
<sequence length="930" mass="92550">MIAPAIVADAKRRLRLCTAIVTLAALVPGGASAQSVWTGASDNNFKNGANWTTAPDAPGPSDAASIGSGAPTVSTGTAVDTLAVSGGTLHVEADLRATSGTTLFDMGRMEISESGTLSSDVTMSGGSISNSGTLSGDLASSGGEVVNDGTIDGRTTLSGDAQMTNNFVVTDVDVEATARFVNNSGATAGAVTNAGTTSNAGTIASLTNTGGSFTNNDGGTVTGDTVVSGGTVTNNFVVTDVDVAETASFVNNSGASAAAVTNAGTASNAGTVATLANTGGSFTNNGTISGATSLEGGTLTNNFVVTTVDVAAAAIFVNNSGATAGDVTNAGNASNAGTIASLTNTGGTFTNNDGGEITGSTTVTGGTVTNNFVVTDVDVAASASFVNNSGAVAGDVTNAGTSSNDGTIASLTNTGGSFSNTGEISGDATVTGGVLVNDGTIGGAIDIGTEGMLSGTGEIGGLTVRSGGTLSPGPGIATLAVNGDVTFETGSTYQVETQADGTSDSLAATGSVTIEGGTVQVLAGSGTYSPATAYTIITGESVAGEFDDVTTDLAFLSPILAYGADDVTLSLYRNDFDFADVANTANTRATATAVQSLGTENDVFLGVLQQNADGARDAFSQLGGEIHTSLKTQLLSDSRLVRDAIVDRVNGAVPIRSSADGATSFWATGIAASGQLRSDGNAAGIDSHAAGLIAGFDGQASDHWRLGGLFGYSNASSGSEADWESYHAGLYAAANWGDVALTSGAVYSENRISTSRSVDFGTFTDDLQADYRGATRQLFTDLSWKTTAGPVTLQPFASLAYINLDTDGFREKGGAAALTGNGETDNIALSTFGLRWSAQMPIEDLPLTVSGMLGWRHAVGGLTPASRLAFASGGSPFMLEGVALPRDTAVVEASVTAQVSKSARLKVTYSGEFAHSLTSHTAKASLAVQF</sequence>
<gene>
    <name evidence="4" type="ORF">F4695_000825</name>
</gene>